<sequence length="82" mass="8678">MSKTITIMMQHMATLKINEENIRLACMCLAILISAVDIAALDAGSTAGALVCEGGTGVWGRGGHSGAWKRADNNVNREQTTM</sequence>
<keyword evidence="3" id="KW-1185">Reference proteome</keyword>
<dbReference type="EMBL" id="JAIWYP010000011">
    <property type="protein sequence ID" value="KAH3735730.1"/>
    <property type="molecule type" value="Genomic_DNA"/>
</dbReference>
<dbReference type="AlphaFoldDB" id="A0A9D4HUM5"/>
<comment type="caution">
    <text evidence="2">The sequence shown here is derived from an EMBL/GenBank/DDBJ whole genome shotgun (WGS) entry which is preliminary data.</text>
</comment>
<proteinExistence type="predicted"/>
<feature type="region of interest" description="Disordered" evidence="1">
    <location>
        <begin position="62"/>
        <end position="82"/>
    </location>
</feature>
<accession>A0A9D4HUM5</accession>
<gene>
    <name evidence="2" type="ORF">DPMN_042265</name>
</gene>
<evidence type="ECO:0000313" key="3">
    <source>
        <dbReference type="Proteomes" id="UP000828390"/>
    </source>
</evidence>
<dbReference type="Proteomes" id="UP000828390">
    <property type="component" value="Unassembled WGS sequence"/>
</dbReference>
<reference evidence="2" key="1">
    <citation type="journal article" date="2019" name="bioRxiv">
        <title>The Genome of the Zebra Mussel, Dreissena polymorpha: A Resource for Invasive Species Research.</title>
        <authorList>
            <person name="McCartney M.A."/>
            <person name="Auch B."/>
            <person name="Kono T."/>
            <person name="Mallez S."/>
            <person name="Zhang Y."/>
            <person name="Obille A."/>
            <person name="Becker A."/>
            <person name="Abrahante J.E."/>
            <person name="Garbe J."/>
            <person name="Badalamenti J.P."/>
            <person name="Herman A."/>
            <person name="Mangelson H."/>
            <person name="Liachko I."/>
            <person name="Sullivan S."/>
            <person name="Sone E.D."/>
            <person name="Koren S."/>
            <person name="Silverstein K.A.T."/>
            <person name="Beckman K.B."/>
            <person name="Gohl D.M."/>
        </authorList>
    </citation>
    <scope>NUCLEOTIDE SEQUENCE</scope>
    <source>
        <strain evidence="2">Duluth1</strain>
        <tissue evidence="2">Whole animal</tissue>
    </source>
</reference>
<name>A0A9D4HUM5_DREPO</name>
<feature type="compositionally biased region" description="Polar residues" evidence="1">
    <location>
        <begin position="73"/>
        <end position="82"/>
    </location>
</feature>
<organism evidence="2 3">
    <name type="scientific">Dreissena polymorpha</name>
    <name type="common">Zebra mussel</name>
    <name type="synonym">Mytilus polymorpha</name>
    <dbReference type="NCBI Taxonomy" id="45954"/>
    <lineage>
        <taxon>Eukaryota</taxon>
        <taxon>Metazoa</taxon>
        <taxon>Spiralia</taxon>
        <taxon>Lophotrochozoa</taxon>
        <taxon>Mollusca</taxon>
        <taxon>Bivalvia</taxon>
        <taxon>Autobranchia</taxon>
        <taxon>Heteroconchia</taxon>
        <taxon>Euheterodonta</taxon>
        <taxon>Imparidentia</taxon>
        <taxon>Neoheterodontei</taxon>
        <taxon>Myida</taxon>
        <taxon>Dreissenoidea</taxon>
        <taxon>Dreissenidae</taxon>
        <taxon>Dreissena</taxon>
    </lineage>
</organism>
<reference evidence="2" key="2">
    <citation type="submission" date="2020-11" db="EMBL/GenBank/DDBJ databases">
        <authorList>
            <person name="McCartney M.A."/>
            <person name="Auch B."/>
            <person name="Kono T."/>
            <person name="Mallez S."/>
            <person name="Becker A."/>
            <person name="Gohl D.M."/>
            <person name="Silverstein K.A.T."/>
            <person name="Koren S."/>
            <person name="Bechman K.B."/>
            <person name="Herman A."/>
            <person name="Abrahante J.E."/>
            <person name="Garbe J."/>
        </authorList>
    </citation>
    <scope>NUCLEOTIDE SEQUENCE</scope>
    <source>
        <strain evidence="2">Duluth1</strain>
        <tissue evidence="2">Whole animal</tissue>
    </source>
</reference>
<protein>
    <submittedName>
        <fullName evidence="2">Uncharacterized protein</fullName>
    </submittedName>
</protein>
<evidence type="ECO:0000313" key="2">
    <source>
        <dbReference type="EMBL" id="KAH3735730.1"/>
    </source>
</evidence>
<evidence type="ECO:0000256" key="1">
    <source>
        <dbReference type="SAM" id="MobiDB-lite"/>
    </source>
</evidence>